<dbReference type="SUPFAM" id="SSF88946">
    <property type="entry name" value="Sigma2 domain of RNA polymerase sigma factors"/>
    <property type="match status" value="1"/>
</dbReference>
<evidence type="ECO:0000259" key="6">
    <source>
        <dbReference type="Pfam" id="PF04542"/>
    </source>
</evidence>
<dbReference type="InterPro" id="IPR014284">
    <property type="entry name" value="RNA_pol_sigma-70_dom"/>
</dbReference>
<dbReference type="AlphaFoldDB" id="A0A7V8SZS6"/>
<reference evidence="8" key="1">
    <citation type="submission" date="2020-06" db="EMBL/GenBank/DDBJ databases">
        <title>Legume-microbial interactions unlock mineral nutrients during tropical forest succession.</title>
        <authorList>
            <person name="Epihov D.Z."/>
        </authorList>
    </citation>
    <scope>NUCLEOTIDE SEQUENCE [LARGE SCALE GENOMIC DNA]</scope>
    <source>
        <strain evidence="8">Pan2503</strain>
    </source>
</reference>
<gene>
    <name evidence="8" type="ORF">HRJ53_26155</name>
</gene>
<evidence type="ECO:0000256" key="2">
    <source>
        <dbReference type="ARBA" id="ARBA00023015"/>
    </source>
</evidence>
<keyword evidence="4" id="KW-0238">DNA-binding</keyword>
<dbReference type="GO" id="GO:0003677">
    <property type="term" value="F:DNA binding"/>
    <property type="evidence" value="ECO:0007669"/>
    <property type="project" value="UniProtKB-KW"/>
</dbReference>
<evidence type="ECO:0000256" key="1">
    <source>
        <dbReference type="ARBA" id="ARBA00010641"/>
    </source>
</evidence>
<comment type="caution">
    <text evidence="8">The sequence shown here is derived from an EMBL/GenBank/DDBJ whole genome shotgun (WGS) entry which is preliminary data.</text>
</comment>
<dbReference type="Pfam" id="PF04542">
    <property type="entry name" value="Sigma70_r2"/>
    <property type="match status" value="1"/>
</dbReference>
<comment type="similarity">
    <text evidence="1">Belongs to the sigma-70 factor family. ECF subfamily.</text>
</comment>
<evidence type="ECO:0000259" key="7">
    <source>
        <dbReference type="Pfam" id="PF08281"/>
    </source>
</evidence>
<organism evidence="8 9">
    <name type="scientific">Candidatus Acidiferrum panamense</name>
    <dbReference type="NCBI Taxonomy" id="2741543"/>
    <lineage>
        <taxon>Bacteria</taxon>
        <taxon>Pseudomonadati</taxon>
        <taxon>Acidobacteriota</taxon>
        <taxon>Terriglobia</taxon>
        <taxon>Candidatus Acidiferrales</taxon>
        <taxon>Candidatus Acidiferrum</taxon>
    </lineage>
</organism>
<evidence type="ECO:0000256" key="4">
    <source>
        <dbReference type="ARBA" id="ARBA00023125"/>
    </source>
</evidence>
<dbReference type="Proteomes" id="UP000567293">
    <property type="component" value="Unassembled WGS sequence"/>
</dbReference>
<dbReference type="Pfam" id="PF08281">
    <property type="entry name" value="Sigma70_r4_2"/>
    <property type="match status" value="1"/>
</dbReference>
<dbReference type="InterPro" id="IPR036388">
    <property type="entry name" value="WH-like_DNA-bd_sf"/>
</dbReference>
<feature type="domain" description="RNA polymerase sigma-70 region 2" evidence="6">
    <location>
        <begin position="16"/>
        <end position="80"/>
    </location>
</feature>
<dbReference type="PANTHER" id="PTHR43133:SF8">
    <property type="entry name" value="RNA POLYMERASE SIGMA FACTOR HI_1459-RELATED"/>
    <property type="match status" value="1"/>
</dbReference>
<dbReference type="InterPro" id="IPR013324">
    <property type="entry name" value="RNA_pol_sigma_r3/r4-like"/>
</dbReference>
<feature type="domain" description="RNA polymerase sigma factor 70 region 4 type 2" evidence="7">
    <location>
        <begin position="122"/>
        <end position="173"/>
    </location>
</feature>
<dbReference type="SUPFAM" id="SSF88659">
    <property type="entry name" value="Sigma3 and sigma4 domains of RNA polymerase sigma factors"/>
    <property type="match status" value="1"/>
</dbReference>
<dbReference type="NCBIfam" id="TIGR02937">
    <property type="entry name" value="sigma70-ECF"/>
    <property type="match status" value="1"/>
</dbReference>
<dbReference type="GO" id="GO:0016987">
    <property type="term" value="F:sigma factor activity"/>
    <property type="evidence" value="ECO:0007669"/>
    <property type="project" value="UniProtKB-KW"/>
</dbReference>
<evidence type="ECO:0000313" key="8">
    <source>
        <dbReference type="EMBL" id="MBA0088484.1"/>
    </source>
</evidence>
<evidence type="ECO:0000256" key="3">
    <source>
        <dbReference type="ARBA" id="ARBA00023082"/>
    </source>
</evidence>
<evidence type="ECO:0000313" key="9">
    <source>
        <dbReference type="Proteomes" id="UP000567293"/>
    </source>
</evidence>
<keyword evidence="2" id="KW-0805">Transcription regulation</keyword>
<dbReference type="PANTHER" id="PTHR43133">
    <property type="entry name" value="RNA POLYMERASE ECF-TYPE SIGMA FACTO"/>
    <property type="match status" value="1"/>
</dbReference>
<dbReference type="InterPro" id="IPR013249">
    <property type="entry name" value="RNA_pol_sigma70_r4_t2"/>
</dbReference>
<keyword evidence="3" id="KW-0731">Sigma factor</keyword>
<accession>A0A7V8SZS6</accession>
<dbReference type="EMBL" id="JACDQQ010002518">
    <property type="protein sequence ID" value="MBA0088484.1"/>
    <property type="molecule type" value="Genomic_DNA"/>
</dbReference>
<keyword evidence="5" id="KW-0804">Transcription</keyword>
<dbReference type="Gene3D" id="1.10.10.10">
    <property type="entry name" value="Winged helix-like DNA-binding domain superfamily/Winged helix DNA-binding domain"/>
    <property type="match status" value="1"/>
</dbReference>
<evidence type="ECO:0000256" key="5">
    <source>
        <dbReference type="ARBA" id="ARBA00023163"/>
    </source>
</evidence>
<protein>
    <submittedName>
        <fullName evidence="8">Sigma-70 family RNA polymerase sigma factor</fullName>
    </submittedName>
</protein>
<dbReference type="InterPro" id="IPR007627">
    <property type="entry name" value="RNA_pol_sigma70_r2"/>
</dbReference>
<keyword evidence="9" id="KW-1185">Reference proteome</keyword>
<sequence>MILAGRRGDERATEALFRRDHGLLFQTAFRILGNKQDAEDSLQDALLSAHRNLKSFEGRSQFSTWLTRIVINAALMKRRSIKARPSLSVDDILHEDGLSGLARFADPGPDPEQIYLGAEISEMIHKNIEQLSPRLRIAFQLRHVVGYSTGQAAKKLGVAENALKARVWRARHQLAERLGHALQGMAAP</sequence>
<dbReference type="GO" id="GO:0006352">
    <property type="term" value="P:DNA-templated transcription initiation"/>
    <property type="evidence" value="ECO:0007669"/>
    <property type="project" value="InterPro"/>
</dbReference>
<dbReference type="InterPro" id="IPR039425">
    <property type="entry name" value="RNA_pol_sigma-70-like"/>
</dbReference>
<name>A0A7V8SZS6_9BACT</name>
<proteinExistence type="inferred from homology"/>
<dbReference type="InterPro" id="IPR013325">
    <property type="entry name" value="RNA_pol_sigma_r2"/>
</dbReference>
<dbReference type="Gene3D" id="1.10.1740.10">
    <property type="match status" value="1"/>
</dbReference>